<dbReference type="InterPro" id="IPR005251">
    <property type="entry name" value="IF-M1Pi"/>
</dbReference>
<dbReference type="SUPFAM" id="SSF100950">
    <property type="entry name" value="NagB/RpiA/CoA transferase-like"/>
    <property type="match status" value="1"/>
</dbReference>
<protein>
    <recommendedName>
        <fullName evidence="2">Methylthioribose-1-phosphate isomerase</fullName>
        <shortName evidence="2">M1Pi</shortName>
        <shortName evidence="2">MTR-1-P isomerase</shortName>
        <ecNumber evidence="2">5.3.1.23</ecNumber>
    </recommendedName>
    <alternativeName>
        <fullName evidence="2">S-methyl-5-thioribose-1-phosphate isomerase</fullName>
    </alternativeName>
</protein>
<dbReference type="Gene3D" id="3.40.50.10470">
    <property type="entry name" value="Translation initiation factor eif-2b, domain 2"/>
    <property type="match status" value="1"/>
</dbReference>
<comment type="caution">
    <text evidence="3">The sequence shown here is derived from an EMBL/GenBank/DDBJ whole genome shotgun (WGS) entry which is preliminary data.</text>
</comment>
<comment type="function">
    <text evidence="2">Catalyzes the interconversion of methylthioribose-1-phosphate (MTR-1-P) into methylthioribulose-1-phosphate (MTRu-1-P).</text>
</comment>
<feature type="binding site" evidence="2">
    <location>
        <position position="204"/>
    </location>
    <ligand>
        <name>substrate</name>
    </ligand>
</feature>
<evidence type="ECO:0000256" key="1">
    <source>
        <dbReference type="ARBA" id="ARBA00023235"/>
    </source>
</evidence>
<reference evidence="3 4" key="1">
    <citation type="submission" date="2020-08" db="EMBL/GenBank/DDBJ databases">
        <title>Genomic Encyclopedia of Type Strains, Phase IV (KMG-IV): sequencing the most valuable type-strain genomes for metagenomic binning, comparative biology and taxonomic classification.</title>
        <authorList>
            <person name="Goeker M."/>
        </authorList>
    </citation>
    <scope>NUCLEOTIDE SEQUENCE [LARGE SCALE GENOMIC DNA]</scope>
    <source>
        <strain evidence="3 4">DSM 12252</strain>
    </source>
</reference>
<dbReference type="InterPro" id="IPR037171">
    <property type="entry name" value="NagB/RpiA_transferase-like"/>
</dbReference>
<dbReference type="InterPro" id="IPR011559">
    <property type="entry name" value="Initiation_fac_2B_a/b/d"/>
</dbReference>
<dbReference type="InterPro" id="IPR027363">
    <property type="entry name" value="M1Pi_N"/>
</dbReference>
<dbReference type="AlphaFoldDB" id="A0A7W7Y9J8"/>
<evidence type="ECO:0000256" key="2">
    <source>
        <dbReference type="HAMAP-Rule" id="MF_01678"/>
    </source>
</evidence>
<feature type="binding site" evidence="2">
    <location>
        <position position="90"/>
    </location>
    <ligand>
        <name>substrate</name>
    </ligand>
</feature>
<dbReference type="GO" id="GO:0019509">
    <property type="term" value="P:L-methionine salvage from methylthioadenosine"/>
    <property type="evidence" value="ECO:0007669"/>
    <property type="project" value="UniProtKB-UniRule"/>
</dbReference>
<dbReference type="FunFam" id="3.40.50.10470:FF:000006">
    <property type="entry name" value="Methylthioribose-1-phosphate isomerase"/>
    <property type="match status" value="1"/>
</dbReference>
<dbReference type="PANTHER" id="PTHR43475">
    <property type="entry name" value="METHYLTHIORIBOSE-1-PHOSPHATE ISOMERASE"/>
    <property type="match status" value="1"/>
</dbReference>
<dbReference type="PANTHER" id="PTHR43475:SF1">
    <property type="entry name" value="METHYLTHIORIBOSE-1-PHOSPHATE ISOMERASE"/>
    <property type="match status" value="1"/>
</dbReference>
<feature type="binding site" evidence="2">
    <location>
        <begin position="255"/>
        <end position="256"/>
    </location>
    <ligand>
        <name>substrate</name>
    </ligand>
</feature>
<dbReference type="NCBIfam" id="TIGR00512">
    <property type="entry name" value="salvage_mtnA"/>
    <property type="match status" value="1"/>
</dbReference>
<keyword evidence="2" id="KW-0486">Methionine biosynthesis</keyword>
<dbReference type="GO" id="GO:0046523">
    <property type="term" value="F:S-methyl-5-thioribose-1-phosphate isomerase activity"/>
    <property type="evidence" value="ECO:0007669"/>
    <property type="project" value="UniProtKB-UniRule"/>
</dbReference>
<dbReference type="NCBIfam" id="TIGR00524">
    <property type="entry name" value="eIF-2B_rel"/>
    <property type="match status" value="1"/>
</dbReference>
<dbReference type="NCBIfam" id="NF004326">
    <property type="entry name" value="PRK05720.1"/>
    <property type="match status" value="1"/>
</dbReference>
<comment type="similarity">
    <text evidence="2">Belongs to the EIF-2B alpha/beta/delta subunits family. MtnA subfamily.</text>
</comment>
<dbReference type="EMBL" id="JACHIG010000003">
    <property type="protein sequence ID" value="MBB5032153.1"/>
    <property type="molecule type" value="Genomic_DNA"/>
</dbReference>
<dbReference type="InterPro" id="IPR042529">
    <property type="entry name" value="IF_2B-like_C"/>
</dbReference>
<comment type="catalytic activity">
    <reaction evidence="2">
        <text>5-(methylsulfanyl)-alpha-D-ribose 1-phosphate = 5-(methylsulfanyl)-D-ribulose 1-phosphate</text>
        <dbReference type="Rhea" id="RHEA:19989"/>
        <dbReference type="ChEBI" id="CHEBI:58533"/>
        <dbReference type="ChEBI" id="CHEBI:58548"/>
        <dbReference type="EC" id="5.3.1.23"/>
    </reaction>
</comment>
<name>A0A7W7Y9J8_9BACT</name>
<evidence type="ECO:0000313" key="4">
    <source>
        <dbReference type="Proteomes" id="UP000590740"/>
    </source>
</evidence>
<comment type="pathway">
    <text evidence="2">Amino-acid biosynthesis; L-methionine biosynthesis via salvage pathway; L-methionine from S-methyl-5-thio-alpha-D-ribose 1-phosphate: step 1/6.</text>
</comment>
<keyword evidence="4" id="KW-1185">Reference proteome</keyword>
<sequence>MKIHGQLRRSIEADHSKQTAQIIDQTLLPHHVEWRELSTLEDAAEAIKVMRVRGAPLIGATAAYGMFFGLRADASDAGLHQAYDVLHATRPTAVNLRWALDRMKRTVEPLSPEKRAEAAWEEALAICEEDVKTNHAIGRHALELFREIQARKSDPDAPLNVMTHCNAGWLATVDWGTAISPIYQAHDAGLKVHVWVSETRPRGQGASLTAFELKEHGVPYTLIVDNNAGHLLQRGLVDVVIVGTDRVTAHGDVANKIGTYLKALAAKAHDVPFYVATPVSTIDWTIADGVRDIPIEQRSSREVTHMPGLTDQGNREEVLITPEGTQARNDGFDVTPAALVTALVTEHGAYPATAAALQELQAKL</sequence>
<dbReference type="FunFam" id="1.20.120.420:FF:000003">
    <property type="entry name" value="Methylthioribose-1-phosphate isomerase"/>
    <property type="match status" value="1"/>
</dbReference>
<accession>A0A7W7Y9J8</accession>
<proteinExistence type="inferred from homology"/>
<organism evidence="3 4">
    <name type="scientific">Prosthecobacter vanneervenii</name>
    <dbReference type="NCBI Taxonomy" id="48466"/>
    <lineage>
        <taxon>Bacteria</taxon>
        <taxon>Pseudomonadati</taxon>
        <taxon>Verrucomicrobiota</taxon>
        <taxon>Verrucomicrobiia</taxon>
        <taxon>Verrucomicrobiales</taxon>
        <taxon>Verrucomicrobiaceae</taxon>
        <taxon>Prosthecobacter</taxon>
    </lineage>
</organism>
<feature type="binding site" evidence="2">
    <location>
        <begin position="53"/>
        <end position="55"/>
    </location>
    <ligand>
        <name>substrate</name>
    </ligand>
</feature>
<keyword evidence="2" id="KW-0028">Amino-acid biosynthesis</keyword>
<dbReference type="InterPro" id="IPR000649">
    <property type="entry name" value="IF-2B-related"/>
</dbReference>
<dbReference type="HAMAP" id="MF_01678">
    <property type="entry name" value="Salvage_MtnA"/>
    <property type="match status" value="1"/>
</dbReference>
<gene>
    <name evidence="2" type="primary">mtnA</name>
    <name evidence="3" type="ORF">HNQ65_001730</name>
</gene>
<keyword evidence="1 2" id="KW-0413">Isomerase</keyword>
<dbReference type="Gene3D" id="1.20.120.420">
    <property type="entry name" value="translation initiation factor eif-2b, domain 1"/>
    <property type="match status" value="1"/>
</dbReference>
<dbReference type="RefSeq" id="WP_184339092.1">
    <property type="nucleotide sequence ID" value="NZ_JACHIG010000003.1"/>
</dbReference>
<dbReference type="EC" id="5.3.1.23" evidence="2"/>
<feature type="site" description="Transition state stabilizer" evidence="2">
    <location>
        <position position="165"/>
    </location>
</feature>
<dbReference type="UniPathway" id="UPA00904">
    <property type="reaction ID" value="UER00874"/>
</dbReference>
<dbReference type="Pfam" id="PF01008">
    <property type="entry name" value="IF-2B"/>
    <property type="match status" value="1"/>
</dbReference>
<feature type="active site" description="Proton donor" evidence="2">
    <location>
        <position position="245"/>
    </location>
</feature>
<evidence type="ECO:0000313" key="3">
    <source>
        <dbReference type="EMBL" id="MBB5032153.1"/>
    </source>
</evidence>
<dbReference type="Proteomes" id="UP000590740">
    <property type="component" value="Unassembled WGS sequence"/>
</dbReference>